<keyword evidence="3 4" id="KW-0456">Lyase</keyword>
<dbReference type="HOGENOM" id="CLU_049366_0_0_1"/>
<dbReference type="GO" id="GO:0000214">
    <property type="term" value="C:tRNA-intron endonuclease complex"/>
    <property type="evidence" value="ECO:0007669"/>
    <property type="project" value="UniProtKB-UniRule"/>
</dbReference>
<evidence type="ECO:0000313" key="10">
    <source>
        <dbReference type="Proteomes" id="UP000007796"/>
    </source>
</evidence>
<dbReference type="Pfam" id="PF01974">
    <property type="entry name" value="tRNA_int_endo"/>
    <property type="match status" value="1"/>
</dbReference>
<dbReference type="InParanoid" id="F0XFD2"/>
<evidence type="ECO:0000313" key="9">
    <source>
        <dbReference type="EMBL" id="EFX04106.1"/>
    </source>
</evidence>
<feature type="active site" evidence="5">
    <location>
        <position position="248"/>
    </location>
</feature>
<dbReference type="InterPro" id="IPR059049">
    <property type="entry name" value="TSEN34_N"/>
</dbReference>
<dbReference type="Pfam" id="PF26577">
    <property type="entry name" value="TSEN34_N"/>
    <property type="match status" value="1"/>
</dbReference>
<dbReference type="GO" id="GO:0003676">
    <property type="term" value="F:nucleic acid binding"/>
    <property type="evidence" value="ECO:0007669"/>
    <property type="project" value="InterPro"/>
</dbReference>
<feature type="active site" evidence="5">
    <location>
        <position position="279"/>
    </location>
</feature>
<dbReference type="Proteomes" id="UP000007796">
    <property type="component" value="Unassembled WGS sequence"/>
</dbReference>
<evidence type="ECO:0000256" key="6">
    <source>
        <dbReference type="SAM" id="MobiDB-lite"/>
    </source>
</evidence>
<feature type="region of interest" description="Disordered" evidence="6">
    <location>
        <begin position="140"/>
        <end position="163"/>
    </location>
</feature>
<name>F0XFD2_GROCL</name>
<dbReference type="eggNOG" id="KOG4133">
    <property type="taxonomic scope" value="Eukaryota"/>
</dbReference>
<dbReference type="AlphaFoldDB" id="F0XFD2"/>
<evidence type="ECO:0000259" key="8">
    <source>
        <dbReference type="Pfam" id="PF26577"/>
    </source>
</evidence>
<evidence type="ECO:0000256" key="5">
    <source>
        <dbReference type="PIRSR" id="PIRSR017250-50"/>
    </source>
</evidence>
<keyword evidence="2 4" id="KW-0819">tRNA processing</keyword>
<keyword evidence="10" id="KW-1185">Reference proteome</keyword>
<evidence type="ECO:0000256" key="3">
    <source>
        <dbReference type="ARBA" id="ARBA00023239"/>
    </source>
</evidence>
<proteinExistence type="inferred from homology"/>
<dbReference type="OrthoDB" id="48041at2759"/>
<dbReference type="InterPro" id="IPR016690">
    <property type="entry name" value="TSEN34"/>
</dbReference>
<keyword evidence="9" id="KW-0255">Endonuclease</keyword>
<dbReference type="RefSeq" id="XP_014173588.1">
    <property type="nucleotide sequence ID" value="XM_014318113.1"/>
</dbReference>
<dbReference type="InterPro" id="IPR011856">
    <property type="entry name" value="tRNA_endonuc-like_dom_sf"/>
</dbReference>
<feature type="domain" description="tRNA intron endonuclease catalytic" evidence="7">
    <location>
        <begin position="213"/>
        <end position="283"/>
    </location>
</feature>
<dbReference type="PANTHER" id="PTHR13070">
    <property type="entry name" value="TRNA-SPLICING ENDONUCLEASE SUBUNIT SEN34-RELATED"/>
    <property type="match status" value="1"/>
</dbReference>
<evidence type="ECO:0000256" key="4">
    <source>
        <dbReference type="PIRNR" id="PIRNR017250"/>
    </source>
</evidence>
<dbReference type="GO" id="GO:0000379">
    <property type="term" value="P:tRNA-type intron splice site recognition and cleavage"/>
    <property type="evidence" value="ECO:0007669"/>
    <property type="project" value="UniProtKB-UniRule"/>
</dbReference>
<dbReference type="PIRSF" id="PIRSF017250">
    <property type="entry name" value="tRNA_splic_SEN34"/>
    <property type="match status" value="1"/>
</dbReference>
<dbReference type="Gene3D" id="3.40.1350.10">
    <property type="match status" value="1"/>
</dbReference>
<dbReference type="InterPro" id="IPR006677">
    <property type="entry name" value="tRNA_intron_Endonuc_cat-like"/>
</dbReference>
<dbReference type="EMBL" id="GL629765">
    <property type="protein sequence ID" value="EFX04106.1"/>
    <property type="molecule type" value="Genomic_DNA"/>
</dbReference>
<dbReference type="STRING" id="655863.F0XFD2"/>
<dbReference type="EC" id="4.6.1.16" evidence="4"/>
<dbReference type="GO" id="GO:0000213">
    <property type="term" value="F:tRNA-intron lyase activity"/>
    <property type="evidence" value="ECO:0007669"/>
    <property type="project" value="UniProtKB-UniRule"/>
</dbReference>
<dbReference type="GeneID" id="25973868"/>
<comment type="function">
    <text evidence="4">Constitutes one of the two catalytic subunit of the tRNA-splicing endonuclease complex, a complex responsible for identification and cleavage of the splice sites in pre-tRNA. It cleaves pre-tRNA at the 5'- and 3'-splice sites to release the intron. The products are an intron and two tRNA half-molecules bearing 2',3'-cyclic phosphate and 5'-OH termini. There are no conserved sequences at the splice sites, but the intron is invariably located at the same site in the gene, placing the splice sites an invariant distance from the constant structural features of the tRNA body.</text>
</comment>
<evidence type="ECO:0000259" key="7">
    <source>
        <dbReference type="Pfam" id="PF01974"/>
    </source>
</evidence>
<dbReference type="InterPro" id="IPR036167">
    <property type="entry name" value="tRNA_intron_Endo_cat-like_sf"/>
</dbReference>
<comment type="similarity">
    <text evidence="1 4">Belongs to the tRNA-intron endonuclease family.</text>
</comment>
<keyword evidence="9" id="KW-0378">Hydrolase</keyword>
<dbReference type="SUPFAM" id="SSF53032">
    <property type="entry name" value="tRNA-intron endonuclease catalytic domain-like"/>
    <property type="match status" value="1"/>
</dbReference>
<protein>
    <recommendedName>
        <fullName evidence="4">tRNA-splicing endonuclease subunit Sen34</fullName>
        <ecNumber evidence="4">4.6.1.16</ecNumber>
    </recommendedName>
</protein>
<organism evidence="10">
    <name type="scientific">Grosmannia clavigera (strain kw1407 / UAMH 11150)</name>
    <name type="common">Blue stain fungus</name>
    <name type="synonym">Graphiocladiella clavigera</name>
    <dbReference type="NCBI Taxonomy" id="655863"/>
    <lineage>
        <taxon>Eukaryota</taxon>
        <taxon>Fungi</taxon>
        <taxon>Dikarya</taxon>
        <taxon>Ascomycota</taxon>
        <taxon>Pezizomycotina</taxon>
        <taxon>Sordariomycetes</taxon>
        <taxon>Sordariomycetidae</taxon>
        <taxon>Ophiostomatales</taxon>
        <taxon>Ophiostomataceae</taxon>
        <taxon>Leptographium</taxon>
    </lineage>
</organism>
<accession>F0XFD2</accession>
<evidence type="ECO:0000256" key="2">
    <source>
        <dbReference type="ARBA" id="ARBA00022694"/>
    </source>
</evidence>
<keyword evidence="9" id="KW-0540">Nuclease</keyword>
<feature type="compositionally biased region" description="Basic and acidic residues" evidence="6">
    <location>
        <begin position="140"/>
        <end position="156"/>
    </location>
</feature>
<feature type="active site" evidence="5">
    <location>
        <position position="240"/>
    </location>
</feature>
<dbReference type="CDD" id="cd22363">
    <property type="entry name" value="tRNA-intron_lyase_C"/>
    <property type="match status" value="1"/>
</dbReference>
<reference evidence="9 10" key="1">
    <citation type="journal article" date="2011" name="Proc. Natl. Acad. Sci. U.S.A.">
        <title>Genome and transcriptome analyses of the mountain pine beetle-fungal symbiont Grosmannia clavigera, a lodgepole pine pathogen.</title>
        <authorList>
            <person name="DiGuistini S."/>
            <person name="Wang Y."/>
            <person name="Liao N.Y."/>
            <person name="Taylor G."/>
            <person name="Tanguay P."/>
            <person name="Feau N."/>
            <person name="Henrissat B."/>
            <person name="Chan S.K."/>
            <person name="Hesse-Orce U."/>
            <person name="Alamouti S.M."/>
            <person name="Tsui C.K.M."/>
            <person name="Docking R.T."/>
            <person name="Levasseur A."/>
            <person name="Haridas S."/>
            <person name="Robertson G."/>
            <person name="Birol I."/>
            <person name="Holt R.A."/>
            <person name="Marra M.A."/>
            <person name="Hamelin R.C."/>
            <person name="Hirst M."/>
            <person name="Jones S.J.M."/>
            <person name="Bohlmann J."/>
            <person name="Breuil C."/>
        </authorList>
    </citation>
    <scope>NUCLEOTIDE SEQUENCE [LARGE SCALE GENOMIC DNA]</scope>
    <source>
        <strain evidence="10">kw1407 / UAMH 11150</strain>
    </source>
</reference>
<evidence type="ECO:0000256" key="1">
    <source>
        <dbReference type="ARBA" id="ARBA00008078"/>
    </source>
</evidence>
<dbReference type="FunCoup" id="F0XFD2">
    <property type="interactions" value="124"/>
</dbReference>
<dbReference type="PANTHER" id="PTHR13070:SF0">
    <property type="entry name" value="TRNA-SPLICING ENDONUCLEASE SUBUNIT SEN34"/>
    <property type="match status" value="1"/>
</dbReference>
<gene>
    <name evidence="9" type="ORF">CMQ_1034</name>
</gene>
<feature type="domain" description="TSEN34 N-terminal" evidence="8">
    <location>
        <begin position="22"/>
        <end position="91"/>
    </location>
</feature>
<sequence length="318" mass="34223">MELLPATTDRSMAVVSPSSAKIRIAKIGGRYLVFDVADVARLRRQNGICSVLVGITPQAPNQGVFSGLPLELAPDEVQWLVQDQQTAYVADDWADHLAGLTSPVVRQRYLETVESHRLIVQAAADAEVAERQKRSVEARARAACERNGDRAGKEKQSSATAEQAVGIRSNPLVRITPTASLGLVGCCEPDETKRLSMPRMPFEMPAAAAASSSYAMRAHLANRGYFATPGLRFGGDLSIYPGDPFRYHAHFVATTYGWDEPIALLDLVGTGRLATGVKKGLLIGGWKPPGSSVDGDDDNDNETACSGVRTFTLEWAAI</sequence>